<sequence length="102" mass="12225">MTILMTQFPLSQDCQNQHCYYFNILVKLNWKFENLKVQTKFDFEAMISYLDYKSPLTQIYTKLFQEQRILNNCPDDEQESPKDSCNSINEDLIINKQSKKEI</sequence>
<dbReference type="RefSeq" id="XP_001427743.1">
    <property type="nucleotide sequence ID" value="XM_001427706.1"/>
</dbReference>
<keyword evidence="2" id="KW-1185">Reference proteome</keyword>
<proteinExistence type="predicted"/>
<organism evidence="1 2">
    <name type="scientific">Paramecium tetraurelia</name>
    <dbReference type="NCBI Taxonomy" id="5888"/>
    <lineage>
        <taxon>Eukaryota</taxon>
        <taxon>Sar</taxon>
        <taxon>Alveolata</taxon>
        <taxon>Ciliophora</taxon>
        <taxon>Intramacronucleata</taxon>
        <taxon>Oligohymenophorea</taxon>
        <taxon>Peniculida</taxon>
        <taxon>Parameciidae</taxon>
        <taxon>Paramecium</taxon>
    </lineage>
</organism>
<dbReference type="KEGG" id="ptm:GSPATT00005094001"/>
<evidence type="ECO:0000313" key="1">
    <source>
        <dbReference type="EMBL" id="CAK60345.1"/>
    </source>
</evidence>
<dbReference type="InParanoid" id="A0BP78"/>
<protein>
    <submittedName>
        <fullName evidence="1">Uncharacterized protein</fullName>
    </submittedName>
</protein>
<dbReference type="EMBL" id="CT868008">
    <property type="protein sequence ID" value="CAK60345.1"/>
    <property type="molecule type" value="Genomic_DNA"/>
</dbReference>
<evidence type="ECO:0000313" key="2">
    <source>
        <dbReference type="Proteomes" id="UP000000600"/>
    </source>
</evidence>
<gene>
    <name evidence="1" type="ORF">GSPATT00005094001</name>
</gene>
<dbReference type="OMA" id="DNESHLT"/>
<dbReference type="HOGENOM" id="CLU_179644_0_0_1"/>
<name>A0BP78_PARTE</name>
<dbReference type="AlphaFoldDB" id="A0BP78"/>
<accession>A0BP78</accession>
<dbReference type="GeneID" id="5013527"/>
<dbReference type="Proteomes" id="UP000000600">
    <property type="component" value="Unassembled WGS sequence"/>
</dbReference>
<reference evidence="1 2" key="1">
    <citation type="journal article" date="2006" name="Nature">
        <title>Global trends of whole-genome duplications revealed by the ciliate Paramecium tetraurelia.</title>
        <authorList>
            <consortium name="Genoscope"/>
            <person name="Aury J.-M."/>
            <person name="Jaillon O."/>
            <person name="Duret L."/>
            <person name="Noel B."/>
            <person name="Jubin C."/>
            <person name="Porcel B.M."/>
            <person name="Segurens B."/>
            <person name="Daubin V."/>
            <person name="Anthouard V."/>
            <person name="Aiach N."/>
            <person name="Arnaiz O."/>
            <person name="Billaut A."/>
            <person name="Beisson J."/>
            <person name="Blanc I."/>
            <person name="Bouhouche K."/>
            <person name="Camara F."/>
            <person name="Duharcourt S."/>
            <person name="Guigo R."/>
            <person name="Gogendeau D."/>
            <person name="Katinka M."/>
            <person name="Keller A.-M."/>
            <person name="Kissmehl R."/>
            <person name="Klotz C."/>
            <person name="Koll F."/>
            <person name="Le Moue A."/>
            <person name="Lepere C."/>
            <person name="Malinsky S."/>
            <person name="Nowacki M."/>
            <person name="Nowak J.K."/>
            <person name="Plattner H."/>
            <person name="Poulain J."/>
            <person name="Ruiz F."/>
            <person name="Serrano V."/>
            <person name="Zagulski M."/>
            <person name="Dessen P."/>
            <person name="Betermier M."/>
            <person name="Weissenbach J."/>
            <person name="Scarpelli C."/>
            <person name="Schachter V."/>
            <person name="Sperling L."/>
            <person name="Meyer E."/>
            <person name="Cohen J."/>
            <person name="Wincker P."/>
        </authorList>
    </citation>
    <scope>NUCLEOTIDE SEQUENCE [LARGE SCALE GENOMIC DNA]</scope>
    <source>
        <strain evidence="1 2">Stock d4-2</strain>
    </source>
</reference>